<evidence type="ECO:0000256" key="2">
    <source>
        <dbReference type="ARBA" id="ARBA00008224"/>
    </source>
</evidence>
<name>A0A937CSV1_9BURK</name>
<comment type="caution">
    <text evidence="16">The sequence shown here is derived from an EMBL/GenBank/DDBJ whole genome shotgun (WGS) entry which is preliminary data.</text>
</comment>
<dbReference type="Gene3D" id="1.10.287.910">
    <property type="entry name" value="bacterial mercury transporter, merf"/>
    <property type="match status" value="1"/>
</dbReference>
<evidence type="ECO:0000256" key="6">
    <source>
        <dbReference type="ARBA" id="ARBA00022475"/>
    </source>
</evidence>
<keyword evidence="8 15" id="KW-0812">Transmembrane</keyword>
<dbReference type="AlphaFoldDB" id="A0A937CSV1"/>
<evidence type="ECO:0000256" key="15">
    <source>
        <dbReference type="SAM" id="Phobius"/>
    </source>
</evidence>
<protein>
    <recommendedName>
        <fullName evidence="3">Mercuric transport protein MerT</fullName>
    </recommendedName>
    <alternativeName>
        <fullName evidence="13">Mercury ion transport protein</fullName>
    </alternativeName>
</protein>
<dbReference type="GO" id="GO:0046872">
    <property type="term" value="F:metal ion binding"/>
    <property type="evidence" value="ECO:0007669"/>
    <property type="project" value="UniProtKB-KW"/>
</dbReference>
<evidence type="ECO:0000256" key="10">
    <source>
        <dbReference type="ARBA" id="ARBA00022914"/>
    </source>
</evidence>
<organism evidence="16 17">
    <name type="scientific">Ramlibacter monticola</name>
    <dbReference type="NCBI Taxonomy" id="1926872"/>
    <lineage>
        <taxon>Bacteria</taxon>
        <taxon>Pseudomonadati</taxon>
        <taxon>Pseudomonadota</taxon>
        <taxon>Betaproteobacteria</taxon>
        <taxon>Burkholderiales</taxon>
        <taxon>Comamonadaceae</taxon>
        <taxon>Ramlibacter</taxon>
    </lineage>
</organism>
<feature type="transmembrane region" description="Helical" evidence="15">
    <location>
        <begin position="107"/>
        <end position="128"/>
    </location>
</feature>
<dbReference type="EMBL" id="JAEQNE010000001">
    <property type="protein sequence ID" value="MBL0390918.1"/>
    <property type="molecule type" value="Genomic_DNA"/>
</dbReference>
<evidence type="ECO:0000256" key="14">
    <source>
        <dbReference type="ARBA" id="ARBA00045720"/>
    </source>
</evidence>
<evidence type="ECO:0000256" key="3">
    <source>
        <dbReference type="ARBA" id="ARBA00017053"/>
    </source>
</evidence>
<comment type="function">
    <text evidence="14">Involved in mercury resistance. Probably transfers a mercuric ion from the periplasmic Hg(2+)-binding protein MerP to the cytoplasmic mercuric reductase MerA.</text>
</comment>
<keyword evidence="17" id="KW-1185">Reference proteome</keyword>
<dbReference type="PROSITE" id="PS51257">
    <property type="entry name" value="PROKAR_LIPOPROTEIN"/>
    <property type="match status" value="1"/>
</dbReference>
<gene>
    <name evidence="16" type="ORF">JJ685_07160</name>
</gene>
<proteinExistence type="inferred from homology"/>
<evidence type="ECO:0000256" key="13">
    <source>
        <dbReference type="ARBA" id="ARBA00030934"/>
    </source>
</evidence>
<comment type="similarity">
    <text evidence="2">Belongs to the MerT family.</text>
</comment>
<evidence type="ECO:0000256" key="9">
    <source>
        <dbReference type="ARBA" id="ARBA00022723"/>
    </source>
</evidence>
<evidence type="ECO:0000256" key="4">
    <source>
        <dbReference type="ARBA" id="ARBA00022448"/>
    </source>
</evidence>
<evidence type="ECO:0000256" key="7">
    <source>
        <dbReference type="ARBA" id="ARBA00022519"/>
    </source>
</evidence>
<reference evidence="16 17" key="1">
    <citation type="journal article" date="2017" name="Int. J. Syst. Evol. Microbiol.">
        <title>Ramlibacter monticola sp. nov., isolated from forest soil.</title>
        <authorList>
            <person name="Chaudhary D.K."/>
            <person name="Kim J."/>
        </authorList>
    </citation>
    <scope>NUCLEOTIDE SEQUENCE [LARGE SCALE GENOMIC DNA]</scope>
    <source>
        <strain evidence="16 17">KACC 19175</strain>
    </source>
</reference>
<keyword evidence="10" id="KW-0476">Mercury</keyword>
<feature type="transmembrane region" description="Helical" evidence="15">
    <location>
        <begin position="58"/>
        <end position="78"/>
    </location>
</feature>
<dbReference type="InterPro" id="IPR003457">
    <property type="entry name" value="Transprt_MerT"/>
</dbReference>
<comment type="subcellular location">
    <subcellularLocation>
        <location evidence="1">Cell inner membrane</location>
        <topology evidence="1">Multi-pass membrane protein</topology>
    </subcellularLocation>
</comment>
<keyword evidence="6" id="KW-1003">Cell membrane</keyword>
<evidence type="ECO:0000256" key="5">
    <source>
        <dbReference type="ARBA" id="ARBA00022466"/>
    </source>
</evidence>
<keyword evidence="4" id="KW-0813">Transport</keyword>
<keyword evidence="11 15" id="KW-1133">Transmembrane helix</keyword>
<keyword evidence="5" id="KW-0475">Mercuric resistance</keyword>
<feature type="transmembrane region" description="Helical" evidence="15">
    <location>
        <begin position="21"/>
        <end position="52"/>
    </location>
</feature>
<accession>A0A937CSV1</accession>
<evidence type="ECO:0000256" key="8">
    <source>
        <dbReference type="ARBA" id="ARBA00022692"/>
    </source>
</evidence>
<evidence type="ECO:0000313" key="17">
    <source>
        <dbReference type="Proteomes" id="UP000599109"/>
    </source>
</evidence>
<dbReference type="GO" id="GO:0005886">
    <property type="term" value="C:plasma membrane"/>
    <property type="evidence" value="ECO:0007669"/>
    <property type="project" value="UniProtKB-SubCell"/>
</dbReference>
<keyword evidence="7" id="KW-0997">Cell inner membrane</keyword>
<keyword evidence="12 15" id="KW-0472">Membrane</keyword>
<sequence>MKTLSAPVPQQPADAPGTAPVLTLAGIAALLSSACCVMPLLFAIVGISGAWIGQLRRLEPWSLALSALAVVSLGLAGWRLYRPSAAAACDATGDAACRRVGGAARRWFWLVAVLTLLPLVVPLAAPLFY</sequence>
<dbReference type="RefSeq" id="WP_201673492.1">
    <property type="nucleotide sequence ID" value="NZ_JAEQNE010000001.1"/>
</dbReference>
<evidence type="ECO:0000313" key="16">
    <source>
        <dbReference type="EMBL" id="MBL0390918.1"/>
    </source>
</evidence>
<dbReference type="Pfam" id="PF02411">
    <property type="entry name" value="MerT"/>
    <property type="match status" value="1"/>
</dbReference>
<evidence type="ECO:0000256" key="11">
    <source>
        <dbReference type="ARBA" id="ARBA00022989"/>
    </source>
</evidence>
<evidence type="ECO:0000256" key="1">
    <source>
        <dbReference type="ARBA" id="ARBA00004429"/>
    </source>
</evidence>
<dbReference type="Proteomes" id="UP000599109">
    <property type="component" value="Unassembled WGS sequence"/>
</dbReference>
<dbReference type="GO" id="GO:0015097">
    <property type="term" value="F:mercury ion transmembrane transporter activity"/>
    <property type="evidence" value="ECO:0007669"/>
    <property type="project" value="InterPro"/>
</dbReference>
<keyword evidence="9" id="KW-0479">Metal-binding</keyword>
<evidence type="ECO:0000256" key="12">
    <source>
        <dbReference type="ARBA" id="ARBA00023136"/>
    </source>
</evidence>